<comment type="caution">
    <text evidence="1">The sequence shown here is derived from an EMBL/GenBank/DDBJ whole genome shotgun (WGS) entry which is preliminary data.</text>
</comment>
<name>A0ABD2BY23_VESSQ</name>
<evidence type="ECO:0000313" key="2">
    <source>
        <dbReference type="Proteomes" id="UP001607302"/>
    </source>
</evidence>
<reference evidence="1 2" key="1">
    <citation type="journal article" date="2024" name="Ann. Entomol. Soc. Am.">
        <title>Genomic analyses of the southern and eastern yellowjacket wasps (Hymenoptera: Vespidae) reveal evolutionary signatures of social life.</title>
        <authorList>
            <person name="Catto M.A."/>
            <person name="Caine P.B."/>
            <person name="Orr S.E."/>
            <person name="Hunt B.G."/>
            <person name="Goodisman M.A.D."/>
        </authorList>
    </citation>
    <scope>NUCLEOTIDE SEQUENCE [LARGE SCALE GENOMIC DNA]</scope>
    <source>
        <strain evidence="1">233</strain>
        <tissue evidence="1">Head and thorax</tissue>
    </source>
</reference>
<accession>A0ABD2BY23</accession>
<gene>
    <name evidence="1" type="ORF">V1478_001761</name>
</gene>
<sequence length="73" mass="8526">MHNICILSENGHFALRGEMCDTYNVSFHASVINYFTHAEVFSYNILPFLEYYIILKQTDSLSFSKMRNPQINS</sequence>
<dbReference type="EMBL" id="JAUDFV010000027">
    <property type="protein sequence ID" value="KAL2737675.1"/>
    <property type="molecule type" value="Genomic_DNA"/>
</dbReference>
<protein>
    <submittedName>
        <fullName evidence="1">Uncharacterized protein</fullName>
    </submittedName>
</protein>
<organism evidence="1 2">
    <name type="scientific">Vespula squamosa</name>
    <name type="common">Southern yellow jacket</name>
    <name type="synonym">Wasp</name>
    <dbReference type="NCBI Taxonomy" id="30214"/>
    <lineage>
        <taxon>Eukaryota</taxon>
        <taxon>Metazoa</taxon>
        <taxon>Ecdysozoa</taxon>
        <taxon>Arthropoda</taxon>
        <taxon>Hexapoda</taxon>
        <taxon>Insecta</taxon>
        <taxon>Pterygota</taxon>
        <taxon>Neoptera</taxon>
        <taxon>Endopterygota</taxon>
        <taxon>Hymenoptera</taxon>
        <taxon>Apocrita</taxon>
        <taxon>Aculeata</taxon>
        <taxon>Vespoidea</taxon>
        <taxon>Vespidae</taxon>
        <taxon>Vespinae</taxon>
        <taxon>Vespula</taxon>
    </lineage>
</organism>
<proteinExistence type="predicted"/>
<dbReference type="Proteomes" id="UP001607302">
    <property type="component" value="Unassembled WGS sequence"/>
</dbReference>
<dbReference type="AlphaFoldDB" id="A0ABD2BY23"/>
<keyword evidence="2" id="KW-1185">Reference proteome</keyword>
<evidence type="ECO:0000313" key="1">
    <source>
        <dbReference type="EMBL" id="KAL2737675.1"/>
    </source>
</evidence>